<dbReference type="AlphaFoldDB" id="A0A932VQR8"/>
<accession>A0A932VQR8</accession>
<name>A0A932VQR8_9BACT</name>
<dbReference type="Proteomes" id="UP000753196">
    <property type="component" value="Unassembled WGS sequence"/>
</dbReference>
<comment type="caution">
    <text evidence="2">The sequence shown here is derived from an EMBL/GenBank/DDBJ whole genome shotgun (WGS) entry which is preliminary data.</text>
</comment>
<dbReference type="EMBL" id="JACQCR010000006">
    <property type="protein sequence ID" value="MBI3630780.1"/>
    <property type="molecule type" value="Genomic_DNA"/>
</dbReference>
<feature type="region of interest" description="Disordered" evidence="1">
    <location>
        <begin position="33"/>
        <end position="58"/>
    </location>
</feature>
<organism evidence="2 3">
    <name type="scientific">Candidatus Sungiibacteriota bacterium</name>
    <dbReference type="NCBI Taxonomy" id="2750080"/>
    <lineage>
        <taxon>Bacteria</taxon>
        <taxon>Candidatus Sungiibacteriota</taxon>
    </lineage>
</organism>
<sequence length="58" mass="6063">MALRTKTGGFRREAADGASRCVGTLRVSAAAGAIRTRGTMSGQKPAEQKSADSAHMHF</sequence>
<reference evidence="2" key="1">
    <citation type="submission" date="2020-07" db="EMBL/GenBank/DDBJ databases">
        <title>Huge and variable diversity of episymbiotic CPR bacteria and DPANN archaea in groundwater ecosystems.</title>
        <authorList>
            <person name="He C.Y."/>
            <person name="Keren R."/>
            <person name="Whittaker M."/>
            <person name="Farag I.F."/>
            <person name="Doudna J."/>
            <person name="Cate J.H.D."/>
            <person name="Banfield J.F."/>
        </authorList>
    </citation>
    <scope>NUCLEOTIDE SEQUENCE</scope>
    <source>
        <strain evidence="2">NC_groundwater_973_Pr1_S-0.2um_54_13</strain>
    </source>
</reference>
<protein>
    <submittedName>
        <fullName evidence="2">Uncharacterized protein</fullName>
    </submittedName>
</protein>
<gene>
    <name evidence="2" type="ORF">HY221_00370</name>
</gene>
<evidence type="ECO:0000313" key="2">
    <source>
        <dbReference type="EMBL" id="MBI3630780.1"/>
    </source>
</evidence>
<evidence type="ECO:0000313" key="3">
    <source>
        <dbReference type="Proteomes" id="UP000753196"/>
    </source>
</evidence>
<evidence type="ECO:0000256" key="1">
    <source>
        <dbReference type="SAM" id="MobiDB-lite"/>
    </source>
</evidence>
<feature type="compositionally biased region" description="Basic and acidic residues" evidence="1">
    <location>
        <begin position="46"/>
        <end position="58"/>
    </location>
</feature>
<proteinExistence type="predicted"/>